<feature type="region of interest" description="Disordered" evidence="1">
    <location>
        <begin position="155"/>
        <end position="195"/>
    </location>
</feature>
<dbReference type="RefSeq" id="WP_265418953.1">
    <property type="nucleotide sequence ID" value="NZ_CP093443.1"/>
</dbReference>
<dbReference type="InterPro" id="IPR001387">
    <property type="entry name" value="Cro/C1-type_HTH"/>
</dbReference>
<evidence type="ECO:0000256" key="1">
    <source>
        <dbReference type="SAM" id="MobiDB-lite"/>
    </source>
</evidence>
<feature type="transmembrane region" description="Helical" evidence="2">
    <location>
        <begin position="215"/>
        <end position="238"/>
    </location>
</feature>
<dbReference type="Gene3D" id="1.10.260.40">
    <property type="entry name" value="lambda repressor-like DNA-binding domains"/>
    <property type="match status" value="1"/>
</dbReference>
<evidence type="ECO:0000313" key="4">
    <source>
        <dbReference type="EMBL" id="UVI36352.1"/>
    </source>
</evidence>
<dbReference type="CDD" id="cd00093">
    <property type="entry name" value="HTH_XRE"/>
    <property type="match status" value="1"/>
</dbReference>
<dbReference type="PROSITE" id="PS50943">
    <property type="entry name" value="HTH_CROC1"/>
    <property type="match status" value="1"/>
</dbReference>
<feature type="region of interest" description="Disordered" evidence="1">
    <location>
        <begin position="58"/>
        <end position="81"/>
    </location>
</feature>
<dbReference type="SMART" id="SM00530">
    <property type="entry name" value="HTH_XRE"/>
    <property type="match status" value="1"/>
</dbReference>
<keyword evidence="5" id="KW-1185">Reference proteome</keyword>
<evidence type="ECO:0000259" key="3">
    <source>
        <dbReference type="PROSITE" id="PS50943"/>
    </source>
</evidence>
<organism evidence="4 5">
    <name type="scientific">Brevibacterium spongiae</name>
    <dbReference type="NCBI Taxonomy" id="2909672"/>
    <lineage>
        <taxon>Bacteria</taxon>
        <taxon>Bacillati</taxon>
        <taxon>Actinomycetota</taxon>
        <taxon>Actinomycetes</taxon>
        <taxon>Micrococcales</taxon>
        <taxon>Brevibacteriaceae</taxon>
        <taxon>Brevibacterium</taxon>
    </lineage>
</organism>
<dbReference type="SUPFAM" id="SSF47413">
    <property type="entry name" value="lambda repressor-like DNA-binding domains"/>
    <property type="match status" value="1"/>
</dbReference>
<reference evidence="4" key="1">
    <citation type="submission" date="2022-03" db="EMBL/GenBank/DDBJ databases">
        <title>Brevibacterium spongiae sp. nov., isolated from marine sponge.</title>
        <authorList>
            <person name="Li Z."/>
            <person name="Zhang M."/>
        </authorList>
    </citation>
    <scope>NUCLEOTIDE SEQUENCE</scope>
    <source>
        <strain evidence="4">WHS-Z9</strain>
    </source>
</reference>
<sequence>MLSIINYTRYQYGHGFPKFLLISHQNRKIGMQVSASARVIMESVQAEHRSERLTMTELDFGGPAGHAEPVEPSLNDPDFPASADDSVERFAQDLRQLRHSHDFPKLTTMQFHTGISKSTISAALRGDRLPSEKTVRALADFFDADAEDWSRRRGALDRKTPAARTEPEVGFNAETGLLETPTELGGEGTRDAAGARTGEVDELLTATPRMVRRRVLVLATVATSIVTAFATSLAWYVLTPTASNAQASTVEHYVDFSTGVDPLLTVCRTDAEVAAAADKLQGTVFVEIMRSARCHAVWARATRYDAKTAGNSIHVKLYRSSVSSESEAQNAQSTNTQSVYTPMLVLDADDSGLCASATLTRGEESLETASPVCI</sequence>
<dbReference type="Proteomes" id="UP001064879">
    <property type="component" value="Chromosome"/>
</dbReference>
<dbReference type="InterPro" id="IPR021224">
    <property type="entry name" value="DUF2690"/>
</dbReference>
<gene>
    <name evidence="4" type="ORF">L1F31_01395</name>
</gene>
<dbReference type="InterPro" id="IPR010982">
    <property type="entry name" value="Lambda_DNA-bd_dom_sf"/>
</dbReference>
<keyword evidence="2" id="KW-1133">Transmembrane helix</keyword>
<keyword evidence="2" id="KW-0472">Membrane</keyword>
<name>A0ABY5SPD9_9MICO</name>
<accession>A0ABY5SPD9</accession>
<feature type="domain" description="HTH cro/C1-type" evidence="3">
    <location>
        <begin position="113"/>
        <end position="149"/>
    </location>
</feature>
<evidence type="ECO:0000313" key="5">
    <source>
        <dbReference type="Proteomes" id="UP001064879"/>
    </source>
</evidence>
<evidence type="ECO:0000256" key="2">
    <source>
        <dbReference type="SAM" id="Phobius"/>
    </source>
</evidence>
<dbReference type="EMBL" id="CP093443">
    <property type="protein sequence ID" value="UVI36352.1"/>
    <property type="molecule type" value="Genomic_DNA"/>
</dbReference>
<dbReference type="Pfam" id="PF13560">
    <property type="entry name" value="HTH_31"/>
    <property type="match status" value="1"/>
</dbReference>
<proteinExistence type="predicted"/>
<keyword evidence="2" id="KW-0812">Transmembrane</keyword>
<dbReference type="Pfam" id="PF10901">
    <property type="entry name" value="DUF2690"/>
    <property type="match status" value="1"/>
</dbReference>
<protein>
    <submittedName>
        <fullName evidence="4">DUF2690 domain-containing protein</fullName>
    </submittedName>
</protein>